<dbReference type="EC" id="2.3.2.6" evidence="10 15"/>
<comment type="caution">
    <text evidence="16">The sequence shown here is derived from an EMBL/GenBank/DDBJ whole genome shotgun (WGS) entry which is preliminary data.</text>
</comment>
<dbReference type="InterPro" id="IPR016181">
    <property type="entry name" value="Acyl_CoA_acyltransferase"/>
</dbReference>
<evidence type="ECO:0000256" key="8">
    <source>
        <dbReference type="ARBA" id="ARBA00054043"/>
    </source>
</evidence>
<dbReference type="GO" id="GO:0008914">
    <property type="term" value="F:leucyl-tRNA--protein transferase activity"/>
    <property type="evidence" value="ECO:0007669"/>
    <property type="project" value="UniProtKB-UniRule"/>
</dbReference>
<comment type="similarity">
    <text evidence="9 15">Belongs to the L/F-transferase family.</text>
</comment>
<sequence>MIFQLDPGDTRFPSPELAEEDGLLAVGGDLSIPRLLTAYRNGIFPWYSHDTPVLWYSPHQRFVLFPEKLKVSKSMRNVLRSGKFTITFNQDFAGVIRACAASKRNGQDGTWITGDMQNAYICLHQQGFAHSVEAWENGRLAGGLYGVEMNGVFCGESMFSQRSNASKTAFITLVREKNYRLIDCQTYTEHLESLGAQMISRKEYMDILNGNTRATDPDRVGAT</sequence>
<gene>
    <name evidence="15" type="primary">aat</name>
    <name evidence="16" type="ORF">GS398_06540</name>
</gene>
<evidence type="ECO:0000313" key="17">
    <source>
        <dbReference type="Proteomes" id="UP000451233"/>
    </source>
</evidence>
<dbReference type="PANTHER" id="PTHR30098:SF2">
    <property type="entry name" value="LEUCYL_PHENYLALANYL-TRNA--PROTEIN TRANSFERASE"/>
    <property type="match status" value="1"/>
</dbReference>
<evidence type="ECO:0000256" key="2">
    <source>
        <dbReference type="ARBA" id="ARBA00022490"/>
    </source>
</evidence>
<keyword evidence="4 15" id="KW-0012">Acyltransferase</keyword>
<comment type="catalytic activity">
    <reaction evidence="7 15">
        <text>N-terminal L-lysyl-[protein] + L-leucyl-tRNA(Leu) = N-terminal L-leucyl-L-lysyl-[protein] + tRNA(Leu) + H(+)</text>
        <dbReference type="Rhea" id="RHEA:12340"/>
        <dbReference type="Rhea" id="RHEA-COMP:9613"/>
        <dbReference type="Rhea" id="RHEA-COMP:9622"/>
        <dbReference type="Rhea" id="RHEA-COMP:12670"/>
        <dbReference type="Rhea" id="RHEA-COMP:12671"/>
        <dbReference type="ChEBI" id="CHEBI:15378"/>
        <dbReference type="ChEBI" id="CHEBI:65249"/>
        <dbReference type="ChEBI" id="CHEBI:78442"/>
        <dbReference type="ChEBI" id="CHEBI:78494"/>
        <dbReference type="ChEBI" id="CHEBI:133043"/>
        <dbReference type="EC" id="2.3.2.6"/>
    </reaction>
</comment>
<dbReference type="GO" id="GO:0030163">
    <property type="term" value="P:protein catabolic process"/>
    <property type="evidence" value="ECO:0007669"/>
    <property type="project" value="UniProtKB-UniRule"/>
</dbReference>
<evidence type="ECO:0000256" key="14">
    <source>
        <dbReference type="ARBA" id="ARBA00083640"/>
    </source>
</evidence>
<evidence type="ECO:0000256" key="7">
    <source>
        <dbReference type="ARBA" id="ARBA00051538"/>
    </source>
</evidence>
<protein>
    <recommendedName>
        <fullName evidence="11 15">Leucyl/phenylalanyl-tRNA--protein transferase</fullName>
        <ecNumber evidence="10 15">2.3.2.6</ecNumber>
    </recommendedName>
    <alternativeName>
        <fullName evidence="12 15">L/F-transferase</fullName>
    </alternativeName>
    <alternativeName>
        <fullName evidence="13 15">Leucyltransferase</fullName>
    </alternativeName>
    <alternativeName>
        <fullName evidence="14 15">Phenyalanyltransferase</fullName>
    </alternativeName>
</protein>
<dbReference type="EMBL" id="WVHS01000001">
    <property type="protein sequence ID" value="MXV14950.1"/>
    <property type="molecule type" value="Genomic_DNA"/>
</dbReference>
<comment type="catalytic activity">
    <reaction evidence="6 15">
        <text>N-terminal L-arginyl-[protein] + L-leucyl-tRNA(Leu) = N-terminal L-leucyl-L-arginyl-[protein] + tRNA(Leu) + H(+)</text>
        <dbReference type="Rhea" id="RHEA:50416"/>
        <dbReference type="Rhea" id="RHEA-COMP:9613"/>
        <dbReference type="Rhea" id="RHEA-COMP:9622"/>
        <dbReference type="Rhea" id="RHEA-COMP:12672"/>
        <dbReference type="Rhea" id="RHEA-COMP:12673"/>
        <dbReference type="ChEBI" id="CHEBI:15378"/>
        <dbReference type="ChEBI" id="CHEBI:64719"/>
        <dbReference type="ChEBI" id="CHEBI:78442"/>
        <dbReference type="ChEBI" id="CHEBI:78494"/>
        <dbReference type="ChEBI" id="CHEBI:133044"/>
        <dbReference type="EC" id="2.3.2.6"/>
    </reaction>
</comment>
<evidence type="ECO:0000256" key="6">
    <source>
        <dbReference type="ARBA" id="ARBA00050652"/>
    </source>
</evidence>
<evidence type="ECO:0000256" key="5">
    <source>
        <dbReference type="ARBA" id="ARBA00050607"/>
    </source>
</evidence>
<comment type="function">
    <text evidence="8 15">Functions in the N-end rule pathway of protein degradation where it conjugates Leu, Phe and, less efficiently, Met from aminoacyl-tRNAs to the N-termini of proteins containing an N-terminal arginine or lysine.</text>
</comment>
<dbReference type="Gene3D" id="3.40.630.70">
    <property type="entry name" value="Leucyl/phenylalanyl-tRNA-protein transferase, C-terminal domain"/>
    <property type="match status" value="1"/>
</dbReference>
<proteinExistence type="inferred from homology"/>
<dbReference type="PANTHER" id="PTHR30098">
    <property type="entry name" value="LEUCYL/PHENYLALANYL-TRNA--PROTEIN TRANSFERASE"/>
    <property type="match status" value="1"/>
</dbReference>
<name>A0A7K1XVE5_9SPHI</name>
<evidence type="ECO:0000256" key="10">
    <source>
        <dbReference type="ARBA" id="ARBA00066767"/>
    </source>
</evidence>
<accession>A0A7K1XVE5</accession>
<dbReference type="InterPro" id="IPR042203">
    <property type="entry name" value="Leu/Phe-tRNA_Trfase_C"/>
</dbReference>
<dbReference type="InterPro" id="IPR004616">
    <property type="entry name" value="Leu/Phe-tRNA_Trfase"/>
</dbReference>
<dbReference type="GO" id="GO:0005737">
    <property type="term" value="C:cytoplasm"/>
    <property type="evidence" value="ECO:0007669"/>
    <property type="project" value="UniProtKB-SubCell"/>
</dbReference>
<dbReference type="AlphaFoldDB" id="A0A7K1XVE5"/>
<organism evidence="16 17">
    <name type="scientific">Hufsiella ginkgonis</name>
    <dbReference type="NCBI Taxonomy" id="2695274"/>
    <lineage>
        <taxon>Bacteria</taxon>
        <taxon>Pseudomonadati</taxon>
        <taxon>Bacteroidota</taxon>
        <taxon>Sphingobacteriia</taxon>
        <taxon>Sphingobacteriales</taxon>
        <taxon>Sphingobacteriaceae</taxon>
        <taxon>Hufsiella</taxon>
    </lineage>
</organism>
<evidence type="ECO:0000256" key="11">
    <source>
        <dbReference type="ARBA" id="ARBA00074372"/>
    </source>
</evidence>
<dbReference type="RefSeq" id="WP_160905886.1">
    <property type="nucleotide sequence ID" value="NZ_WVHS01000001.1"/>
</dbReference>
<comment type="subcellular location">
    <subcellularLocation>
        <location evidence="1 15">Cytoplasm</location>
    </subcellularLocation>
</comment>
<dbReference type="InterPro" id="IPR042221">
    <property type="entry name" value="Leu/Phe-tRNA_Trfase_N"/>
</dbReference>
<comment type="catalytic activity">
    <reaction evidence="5 15">
        <text>L-phenylalanyl-tRNA(Phe) + an N-terminal L-alpha-aminoacyl-[protein] = an N-terminal L-phenylalanyl-L-alpha-aminoacyl-[protein] + tRNA(Phe)</text>
        <dbReference type="Rhea" id="RHEA:43632"/>
        <dbReference type="Rhea" id="RHEA-COMP:9668"/>
        <dbReference type="Rhea" id="RHEA-COMP:9699"/>
        <dbReference type="Rhea" id="RHEA-COMP:10636"/>
        <dbReference type="Rhea" id="RHEA-COMP:10637"/>
        <dbReference type="ChEBI" id="CHEBI:78442"/>
        <dbReference type="ChEBI" id="CHEBI:78531"/>
        <dbReference type="ChEBI" id="CHEBI:78597"/>
        <dbReference type="ChEBI" id="CHEBI:83561"/>
        <dbReference type="EC" id="2.3.2.6"/>
    </reaction>
</comment>
<evidence type="ECO:0000256" key="12">
    <source>
        <dbReference type="ARBA" id="ARBA00077136"/>
    </source>
</evidence>
<reference evidence="16 17" key="1">
    <citation type="submission" date="2019-11" db="EMBL/GenBank/DDBJ databases">
        <title>Pedobacter sp. HMF7056 Genome sequencing and assembly.</title>
        <authorList>
            <person name="Kang H."/>
            <person name="Kim H."/>
            <person name="Joh K."/>
        </authorList>
    </citation>
    <scope>NUCLEOTIDE SEQUENCE [LARGE SCALE GENOMIC DNA]</scope>
    <source>
        <strain evidence="16 17">HMF7056</strain>
    </source>
</reference>
<evidence type="ECO:0000256" key="4">
    <source>
        <dbReference type="ARBA" id="ARBA00023315"/>
    </source>
</evidence>
<evidence type="ECO:0000256" key="9">
    <source>
        <dbReference type="ARBA" id="ARBA00061535"/>
    </source>
</evidence>
<dbReference type="SUPFAM" id="SSF55729">
    <property type="entry name" value="Acyl-CoA N-acyltransferases (Nat)"/>
    <property type="match status" value="1"/>
</dbReference>
<evidence type="ECO:0000256" key="13">
    <source>
        <dbReference type="ARBA" id="ARBA00077165"/>
    </source>
</evidence>
<keyword evidence="17" id="KW-1185">Reference proteome</keyword>
<evidence type="ECO:0000256" key="3">
    <source>
        <dbReference type="ARBA" id="ARBA00022679"/>
    </source>
</evidence>
<evidence type="ECO:0000256" key="15">
    <source>
        <dbReference type="HAMAP-Rule" id="MF_00688"/>
    </source>
</evidence>
<dbReference type="NCBIfam" id="TIGR00667">
    <property type="entry name" value="aat"/>
    <property type="match status" value="1"/>
</dbReference>
<dbReference type="FunFam" id="3.30.70.3550:FF:000001">
    <property type="entry name" value="Leucyl/phenylalanyl-tRNA--protein transferase"/>
    <property type="match status" value="1"/>
</dbReference>
<dbReference type="Pfam" id="PF03588">
    <property type="entry name" value="Leu_Phe_trans"/>
    <property type="match status" value="1"/>
</dbReference>
<evidence type="ECO:0000313" key="16">
    <source>
        <dbReference type="EMBL" id="MXV14950.1"/>
    </source>
</evidence>
<dbReference type="HAMAP" id="MF_00688">
    <property type="entry name" value="Leu_Phe_trans"/>
    <property type="match status" value="1"/>
</dbReference>
<dbReference type="Proteomes" id="UP000451233">
    <property type="component" value="Unassembled WGS sequence"/>
</dbReference>
<evidence type="ECO:0000256" key="1">
    <source>
        <dbReference type="ARBA" id="ARBA00004496"/>
    </source>
</evidence>
<keyword evidence="3 15" id="KW-0808">Transferase</keyword>
<keyword evidence="2 15" id="KW-0963">Cytoplasm</keyword>
<dbReference type="Gene3D" id="3.30.70.3550">
    <property type="entry name" value="Leucyl/phenylalanyl-tRNA-protein transferase, N-terminal domain"/>
    <property type="match status" value="1"/>
</dbReference>